<comment type="caution">
    <text evidence="1">The sequence shown here is derived from an EMBL/GenBank/DDBJ whole genome shotgun (WGS) entry which is preliminary data.</text>
</comment>
<keyword evidence="2" id="KW-1185">Reference proteome</keyword>
<name>A0A7C9VW80_9PSEU</name>
<gene>
    <name evidence="1" type="ORF">G7043_07015</name>
</gene>
<reference evidence="1 2" key="1">
    <citation type="submission" date="2020-03" db="EMBL/GenBank/DDBJ databases">
        <title>Isolation and identification of active actinomycetes.</title>
        <authorList>
            <person name="Sun X."/>
        </authorList>
    </citation>
    <scope>NUCLEOTIDE SEQUENCE [LARGE SCALE GENOMIC DNA]</scope>
    <source>
        <strain evidence="1 2">NEAU-D13</strain>
    </source>
</reference>
<proteinExistence type="predicted"/>
<sequence length="156" mass="16731">MLTALCVAGLTVLVRPPKTNHRSPVGDCYAVFGGKRSINFALVDCSADNSTYKVVLTVDSPGWSLDLGACPGGPYRALRERIGDTECLMLDLGEGECLNRVTSRLGQRSDLVKGRCDDRSESKVTKVVTGPRESCGPGETTTFYSQPATTICLVKL</sequence>
<evidence type="ECO:0000313" key="2">
    <source>
        <dbReference type="Proteomes" id="UP000481360"/>
    </source>
</evidence>
<dbReference type="Proteomes" id="UP000481360">
    <property type="component" value="Unassembled WGS sequence"/>
</dbReference>
<dbReference type="EMBL" id="JAAMPJ010000001">
    <property type="protein sequence ID" value="NGY58680.1"/>
    <property type="molecule type" value="Genomic_DNA"/>
</dbReference>
<evidence type="ECO:0000313" key="1">
    <source>
        <dbReference type="EMBL" id="NGY58680.1"/>
    </source>
</evidence>
<accession>A0A7C9VW80</accession>
<organism evidence="1 2">
    <name type="scientific">Lentzea alba</name>
    <dbReference type="NCBI Taxonomy" id="2714351"/>
    <lineage>
        <taxon>Bacteria</taxon>
        <taxon>Bacillati</taxon>
        <taxon>Actinomycetota</taxon>
        <taxon>Actinomycetes</taxon>
        <taxon>Pseudonocardiales</taxon>
        <taxon>Pseudonocardiaceae</taxon>
        <taxon>Lentzea</taxon>
    </lineage>
</organism>
<dbReference type="RefSeq" id="WP_166044662.1">
    <property type="nucleotide sequence ID" value="NZ_JAAMPJ010000001.1"/>
</dbReference>
<protein>
    <submittedName>
        <fullName evidence="1">Uncharacterized protein</fullName>
    </submittedName>
</protein>
<dbReference type="AlphaFoldDB" id="A0A7C9VW80"/>